<accession>A0A8J2X847</accession>
<dbReference type="OrthoDB" id="10027013at2759"/>
<dbReference type="Gene3D" id="3.40.50.150">
    <property type="entry name" value="Vaccinia Virus protein VP39"/>
    <property type="match status" value="1"/>
</dbReference>
<dbReference type="InterPro" id="IPR025714">
    <property type="entry name" value="Methyltranfer_dom"/>
</dbReference>
<dbReference type="CDD" id="cd02440">
    <property type="entry name" value="AdoMet_MTases"/>
    <property type="match status" value="1"/>
</dbReference>
<proteinExistence type="predicted"/>
<organism evidence="4 5">
    <name type="scientific">Zygosaccharomyces bailii (strain CLIB 213 / ATCC 58445 / CBS 680 / BCRC 21525 / NBRC 1098 / NCYC 1416 / NRRL Y-2227)</name>
    <dbReference type="NCBI Taxonomy" id="1333698"/>
    <lineage>
        <taxon>Eukaryota</taxon>
        <taxon>Fungi</taxon>
        <taxon>Dikarya</taxon>
        <taxon>Ascomycota</taxon>
        <taxon>Saccharomycotina</taxon>
        <taxon>Saccharomycetes</taxon>
        <taxon>Saccharomycetales</taxon>
        <taxon>Saccharomycetaceae</taxon>
        <taxon>Zygosaccharomyces</taxon>
    </lineage>
</organism>
<sequence length="291" mass="33747">MSAFSEKDFDAKGYSKSRPSYPESFYKLIDKYHRGSRFHLVDVGCGPGTATFQLADNLDSFQEIIGTDISATMVERARNRKTEHPGKYANVSFAVSPADDFSFLVGSETAPQHCDMITAVQCAHWLDFPKFQNAVANVLRKDGTLAVWGYADPIFPEYPKLDNLLGEFTYGAKYLGPFWDPGRQVLRNLMRDLHVDTKLFTDVEERCFDSTFIRSKKHNPLLVTKTFTLKHFENYIKSWSSYHSWKKSNRDEKRDITKRFSDRVLQLYPQMTLQSRLQVVWKSFYKLGRRL</sequence>
<feature type="domain" description="Methyltransferase" evidence="3">
    <location>
        <begin position="39"/>
        <end position="147"/>
    </location>
</feature>
<dbReference type="SUPFAM" id="SSF53335">
    <property type="entry name" value="S-adenosyl-L-methionine-dependent methyltransferases"/>
    <property type="match status" value="1"/>
</dbReference>
<evidence type="ECO:0000256" key="1">
    <source>
        <dbReference type="ARBA" id="ARBA00022603"/>
    </source>
</evidence>
<evidence type="ECO:0000256" key="2">
    <source>
        <dbReference type="ARBA" id="ARBA00022679"/>
    </source>
</evidence>
<dbReference type="PANTHER" id="PTHR44942:SF4">
    <property type="entry name" value="METHYLTRANSFERASE TYPE 11 DOMAIN-CONTAINING PROTEIN"/>
    <property type="match status" value="1"/>
</dbReference>
<keyword evidence="5" id="KW-1185">Reference proteome</keyword>
<keyword evidence="2" id="KW-0808">Transferase</keyword>
<dbReference type="InterPro" id="IPR051052">
    <property type="entry name" value="Diverse_substrate_MTase"/>
</dbReference>
<dbReference type="Pfam" id="PF13847">
    <property type="entry name" value="Methyltransf_31"/>
    <property type="match status" value="1"/>
</dbReference>
<keyword evidence="1" id="KW-0489">Methyltransferase</keyword>
<evidence type="ECO:0000259" key="3">
    <source>
        <dbReference type="Pfam" id="PF13847"/>
    </source>
</evidence>
<evidence type="ECO:0000313" key="4">
    <source>
        <dbReference type="EMBL" id="CDF89721.1"/>
    </source>
</evidence>
<dbReference type="GO" id="GO:0008168">
    <property type="term" value="F:methyltransferase activity"/>
    <property type="evidence" value="ECO:0007669"/>
    <property type="project" value="UniProtKB-KW"/>
</dbReference>
<name>A0A8J2X847_ZYGB2</name>
<evidence type="ECO:0000313" key="5">
    <source>
        <dbReference type="Proteomes" id="UP000019375"/>
    </source>
</evidence>
<dbReference type="EMBL" id="HG316458">
    <property type="protein sequence ID" value="CDF89721.1"/>
    <property type="molecule type" value="Genomic_DNA"/>
</dbReference>
<gene>
    <name evidence="4" type="ORF">BN860_00166g</name>
</gene>
<dbReference type="Proteomes" id="UP000019375">
    <property type="component" value="Unassembled WGS sequence"/>
</dbReference>
<protein>
    <submittedName>
        <fullName evidence="4">ZYBA0S05-00166g1_1</fullName>
    </submittedName>
</protein>
<dbReference type="InterPro" id="IPR029063">
    <property type="entry name" value="SAM-dependent_MTases_sf"/>
</dbReference>
<dbReference type="AlphaFoldDB" id="A0A8J2X847"/>
<dbReference type="PANTHER" id="PTHR44942">
    <property type="entry name" value="METHYLTRANSF_11 DOMAIN-CONTAINING PROTEIN"/>
    <property type="match status" value="1"/>
</dbReference>
<reference evidence="5" key="1">
    <citation type="journal article" date="2013" name="Genome Announc.">
        <title>Genome sequence of the food spoilage yeast Zygosaccharomyces bailii CLIB 213(T).</title>
        <authorList>
            <person name="Galeote V."/>
            <person name="Bigey F."/>
            <person name="Devillers H."/>
            <person name="Neuveglise C."/>
            <person name="Dequin S."/>
        </authorList>
    </citation>
    <scope>NUCLEOTIDE SEQUENCE [LARGE SCALE GENOMIC DNA]</scope>
    <source>
        <strain evidence="5">CLIB 213 / ATCC 58445 / CBS 680 / CCRC 21525 / NBRC 1098 / NCYC 1416 / NRRL Y-2227</strain>
    </source>
</reference>
<dbReference type="GO" id="GO:0032259">
    <property type="term" value="P:methylation"/>
    <property type="evidence" value="ECO:0007669"/>
    <property type="project" value="UniProtKB-KW"/>
</dbReference>